<dbReference type="PANTHER" id="PTHR12196:SF2">
    <property type="entry name" value="DIPHTHINE--AMMONIA LIGASE"/>
    <property type="match status" value="1"/>
</dbReference>
<dbReference type="InterPro" id="IPR030662">
    <property type="entry name" value="DPH6/MJ0570"/>
</dbReference>
<dbReference type="Pfam" id="PF01902">
    <property type="entry name" value="Diphthami_syn_2"/>
    <property type="match status" value="1"/>
</dbReference>
<dbReference type="Gene3D" id="3.90.1490.10">
    <property type="entry name" value="putative n-type atp pyrophosphatase, domain 2"/>
    <property type="match status" value="1"/>
</dbReference>
<accession>A0ABU2KGP8</accession>
<dbReference type="Gene3D" id="3.40.50.620">
    <property type="entry name" value="HUPs"/>
    <property type="match status" value="1"/>
</dbReference>
<dbReference type="EC" id="6.3.1.14" evidence="2"/>
<dbReference type="GO" id="GO:0017178">
    <property type="term" value="F:diphthine-ammonia ligase activity"/>
    <property type="evidence" value="ECO:0007669"/>
    <property type="project" value="UniProtKB-EC"/>
</dbReference>
<name>A0ABU2KGP8_9FLAO</name>
<dbReference type="RefSeq" id="WP_311400799.1">
    <property type="nucleotide sequence ID" value="NZ_JAVRBG010000003.1"/>
</dbReference>
<dbReference type="SUPFAM" id="SSF52402">
    <property type="entry name" value="Adenine nucleotide alpha hydrolases-like"/>
    <property type="match status" value="1"/>
</dbReference>
<dbReference type="PANTHER" id="PTHR12196">
    <property type="entry name" value="DOMAIN OF UNKNOWN FUNCTION 71 DUF71 -CONTAINING PROTEIN"/>
    <property type="match status" value="1"/>
</dbReference>
<dbReference type="InterPro" id="IPR014729">
    <property type="entry name" value="Rossmann-like_a/b/a_fold"/>
</dbReference>
<keyword evidence="3" id="KW-1185">Reference proteome</keyword>
<protein>
    <submittedName>
        <fullName evidence="2">Diphthine--ammonia ligase</fullName>
        <ecNumber evidence="2">6.3.1.14</ecNumber>
    </submittedName>
</protein>
<dbReference type="EMBL" id="JAVRBG010000003">
    <property type="protein sequence ID" value="MDT0293844.1"/>
    <property type="molecule type" value="Genomic_DNA"/>
</dbReference>
<organism evidence="2 3">
    <name type="scientific">Mesonia ostreae</name>
    <dbReference type="NCBI Taxonomy" id="861110"/>
    <lineage>
        <taxon>Bacteria</taxon>
        <taxon>Pseudomonadati</taxon>
        <taxon>Bacteroidota</taxon>
        <taxon>Flavobacteriia</taxon>
        <taxon>Flavobacteriales</taxon>
        <taxon>Flavobacteriaceae</taxon>
        <taxon>Mesonia</taxon>
    </lineage>
</organism>
<dbReference type="InterPro" id="IPR002761">
    <property type="entry name" value="Diphthami_syn_dom"/>
</dbReference>
<gene>
    <name evidence="2" type="ORF">RLT85_04290</name>
</gene>
<comment type="caution">
    <text evidence="2">The sequence shown here is derived from an EMBL/GenBank/DDBJ whole genome shotgun (WGS) entry which is preliminary data.</text>
</comment>
<dbReference type="Proteomes" id="UP001182991">
    <property type="component" value="Unassembled WGS sequence"/>
</dbReference>
<feature type="domain" description="Diphthamide synthase" evidence="1">
    <location>
        <begin position="6"/>
        <end position="209"/>
    </location>
</feature>
<dbReference type="NCBIfam" id="TIGR00290">
    <property type="entry name" value="MJ0570_dom"/>
    <property type="match status" value="1"/>
</dbReference>
<evidence type="ECO:0000313" key="3">
    <source>
        <dbReference type="Proteomes" id="UP001182991"/>
    </source>
</evidence>
<sequence>MTTTKKTYLNWSSGKDALIALHIVHKAGGYDIQKLVTTINDDLQRVSMHGVSVNLLQAQANALQLPLHMIALRGSVSLSVYNETMNEHMQKLIKEGFGYAIFGDILLEDLKTYREKELSKVGLQAVFPLWKKDTLSLAREFIDLGYKAIVVCTSAKNLDASFCGREFNHKFLKDLPHDVDPCGENGEFHTFVYDGPLFKHPISFKKGEKVMRSYEPSNKNADDDCFKGQTFWDNQFWFQELEEPNSPEKA</sequence>
<dbReference type="CDD" id="cd01994">
    <property type="entry name" value="AANH_PF0828-like"/>
    <property type="match status" value="1"/>
</dbReference>
<evidence type="ECO:0000313" key="2">
    <source>
        <dbReference type="EMBL" id="MDT0293844.1"/>
    </source>
</evidence>
<dbReference type="PIRSF" id="PIRSF039123">
    <property type="entry name" value="Diphthamide_synthase"/>
    <property type="match status" value="1"/>
</dbReference>
<evidence type="ECO:0000259" key="1">
    <source>
        <dbReference type="Pfam" id="PF01902"/>
    </source>
</evidence>
<proteinExistence type="predicted"/>
<keyword evidence="2" id="KW-0436">Ligase</keyword>
<reference evidence="3" key="1">
    <citation type="submission" date="2023-07" db="EMBL/GenBank/DDBJ databases">
        <title>Isolating and identifying novel microbial strains from the Mariana Trench.</title>
        <authorList>
            <person name="Fu H."/>
        </authorList>
    </citation>
    <scope>NUCLEOTIDE SEQUENCE [LARGE SCALE GENOMIC DNA]</scope>
    <source>
        <strain evidence="3">T-y2</strain>
    </source>
</reference>